<comment type="caution">
    <text evidence="7">The sequence shown here is derived from an EMBL/GenBank/DDBJ whole genome shotgun (WGS) entry which is preliminary data.</text>
</comment>
<dbReference type="PANTHER" id="PTHR42681:SF1">
    <property type="entry name" value="MALONYL-COA-ACYL CARRIER PROTEIN TRANSACYLASE, MITOCHONDRIAL"/>
    <property type="match status" value="1"/>
</dbReference>
<evidence type="ECO:0000256" key="4">
    <source>
        <dbReference type="PIRNR" id="PIRNR000446"/>
    </source>
</evidence>
<dbReference type="AlphaFoldDB" id="A0A9D1NRN3"/>
<dbReference type="GO" id="GO:0004314">
    <property type="term" value="F:[acyl-carrier-protein] S-malonyltransferase activity"/>
    <property type="evidence" value="ECO:0007669"/>
    <property type="project" value="UniProtKB-EC"/>
</dbReference>
<reference evidence="7" key="1">
    <citation type="submission" date="2020-10" db="EMBL/GenBank/DDBJ databases">
        <authorList>
            <person name="Gilroy R."/>
        </authorList>
    </citation>
    <scope>NUCLEOTIDE SEQUENCE</scope>
    <source>
        <strain evidence="7">1370</strain>
    </source>
</reference>
<dbReference type="Gene3D" id="3.30.70.250">
    <property type="entry name" value="Malonyl-CoA ACP transacylase, ACP-binding"/>
    <property type="match status" value="1"/>
</dbReference>
<evidence type="ECO:0000256" key="5">
    <source>
        <dbReference type="PIRSR" id="PIRSR000446-1"/>
    </source>
</evidence>
<dbReference type="InterPro" id="IPR050858">
    <property type="entry name" value="Mal-CoA-ACP_Trans/PKS_FabD"/>
</dbReference>
<dbReference type="GO" id="GO:0005829">
    <property type="term" value="C:cytosol"/>
    <property type="evidence" value="ECO:0007669"/>
    <property type="project" value="TreeGrafter"/>
</dbReference>
<gene>
    <name evidence="7" type="ORF">IAD28_06090</name>
</gene>
<keyword evidence="1 4" id="KW-0808">Transferase</keyword>
<proteinExistence type="inferred from homology"/>
<protein>
    <recommendedName>
        <fullName evidence="4">Malonyl CoA-acyl carrier protein transacylase</fullName>
        <ecNumber evidence="4">2.3.1.39</ecNumber>
    </recommendedName>
</protein>
<dbReference type="SMART" id="SM00827">
    <property type="entry name" value="PKS_AT"/>
    <property type="match status" value="1"/>
</dbReference>
<evidence type="ECO:0000259" key="6">
    <source>
        <dbReference type="SMART" id="SM00827"/>
    </source>
</evidence>
<dbReference type="InterPro" id="IPR016036">
    <property type="entry name" value="Malonyl_transacylase_ACP-bd"/>
</dbReference>
<evidence type="ECO:0000313" key="8">
    <source>
        <dbReference type="Proteomes" id="UP000823960"/>
    </source>
</evidence>
<dbReference type="PIRSF" id="PIRSF000446">
    <property type="entry name" value="Mct"/>
    <property type="match status" value="1"/>
</dbReference>
<organism evidence="7 8">
    <name type="scientific">Candidatus Faeciplasma avium</name>
    <dbReference type="NCBI Taxonomy" id="2840798"/>
    <lineage>
        <taxon>Bacteria</taxon>
        <taxon>Bacillati</taxon>
        <taxon>Bacillota</taxon>
        <taxon>Clostridia</taxon>
        <taxon>Eubacteriales</taxon>
        <taxon>Oscillospiraceae</taxon>
        <taxon>Oscillospiraceae incertae sedis</taxon>
        <taxon>Candidatus Faeciplasma</taxon>
    </lineage>
</organism>
<dbReference type="InterPro" id="IPR024925">
    <property type="entry name" value="Malonyl_CoA-ACP_transAc"/>
</dbReference>
<feature type="active site" evidence="5">
    <location>
        <position position="195"/>
    </location>
</feature>
<evidence type="ECO:0000313" key="7">
    <source>
        <dbReference type="EMBL" id="HIV11242.1"/>
    </source>
</evidence>
<keyword evidence="2 4" id="KW-0012">Acyltransferase</keyword>
<accession>A0A9D1NRN3</accession>
<dbReference type="Gene3D" id="3.40.366.10">
    <property type="entry name" value="Malonyl-Coenzyme A Acyl Carrier Protein, domain 2"/>
    <property type="match status" value="1"/>
</dbReference>
<reference evidence="7" key="2">
    <citation type="journal article" date="2021" name="PeerJ">
        <title>Extensive microbial diversity within the chicken gut microbiome revealed by metagenomics and culture.</title>
        <authorList>
            <person name="Gilroy R."/>
            <person name="Ravi A."/>
            <person name="Getino M."/>
            <person name="Pursley I."/>
            <person name="Horton D.L."/>
            <person name="Alikhan N.F."/>
            <person name="Baker D."/>
            <person name="Gharbi K."/>
            <person name="Hall N."/>
            <person name="Watson M."/>
            <person name="Adriaenssens E.M."/>
            <person name="Foster-Nyarko E."/>
            <person name="Jarju S."/>
            <person name="Secka A."/>
            <person name="Antonio M."/>
            <person name="Oren A."/>
            <person name="Chaudhuri R.R."/>
            <person name="La Ragione R."/>
            <person name="Hildebrand F."/>
            <person name="Pallen M.J."/>
        </authorList>
    </citation>
    <scope>NUCLEOTIDE SEQUENCE</scope>
    <source>
        <strain evidence="7">1370</strain>
    </source>
</reference>
<feature type="domain" description="Malonyl-CoA:ACP transacylase (MAT)" evidence="6">
    <location>
        <begin position="7"/>
        <end position="295"/>
    </location>
</feature>
<name>A0A9D1NRN3_9FIRM</name>
<dbReference type="EC" id="2.3.1.39" evidence="4"/>
<dbReference type="PANTHER" id="PTHR42681">
    <property type="entry name" value="MALONYL-COA-ACYL CARRIER PROTEIN TRANSACYLASE, MITOCHONDRIAL"/>
    <property type="match status" value="1"/>
</dbReference>
<dbReference type="InterPro" id="IPR001227">
    <property type="entry name" value="Ac_transferase_dom_sf"/>
</dbReference>
<dbReference type="InterPro" id="IPR014043">
    <property type="entry name" value="Acyl_transferase_dom"/>
</dbReference>
<dbReference type="SUPFAM" id="SSF52151">
    <property type="entry name" value="FabD/lysophospholipase-like"/>
    <property type="match status" value="1"/>
</dbReference>
<dbReference type="InterPro" id="IPR016035">
    <property type="entry name" value="Acyl_Trfase/lysoPLipase"/>
</dbReference>
<evidence type="ECO:0000256" key="2">
    <source>
        <dbReference type="ARBA" id="ARBA00023315"/>
    </source>
</evidence>
<dbReference type="Proteomes" id="UP000823960">
    <property type="component" value="Unassembled WGS sequence"/>
</dbReference>
<comment type="similarity">
    <text evidence="4">Belongs to the fabD family.</text>
</comment>
<dbReference type="EMBL" id="DVOL01000088">
    <property type="protein sequence ID" value="HIV11242.1"/>
    <property type="molecule type" value="Genomic_DNA"/>
</dbReference>
<dbReference type="GO" id="GO:0006633">
    <property type="term" value="P:fatty acid biosynthetic process"/>
    <property type="evidence" value="ECO:0007669"/>
    <property type="project" value="TreeGrafter"/>
</dbReference>
<feature type="active site" evidence="5">
    <location>
        <position position="90"/>
    </location>
</feature>
<sequence length="297" mass="32350">MGKIAFLFSGQGDQHPGMGKELFDCYPAARDSFYLCESLRPGTIAQCFEGTEEELSITKNTQPCLFTMELAAARAIISKGVVPDLLAGFSLGEMTAAAVAGVFDDRTGFKLVKRRAELMQRASEGVSASMAAVLKLDHDTVSSLCQKYRAVYPVNINCPGQTTVSGISEELSRFLEDVKASGGRAVPLKVKGGFHSPFMREAALGFYMDLKDAGCRKPELPLYSNLTASRYDGDPAYYLSEQIKSPVLWERLVLNMLSDGAELFVEIGPGRTLTNMVKRISPEARAVTVFECLKEVG</sequence>
<comment type="catalytic activity">
    <reaction evidence="3 4">
        <text>holo-[ACP] + malonyl-CoA = malonyl-[ACP] + CoA</text>
        <dbReference type="Rhea" id="RHEA:41792"/>
        <dbReference type="Rhea" id="RHEA-COMP:9623"/>
        <dbReference type="Rhea" id="RHEA-COMP:9685"/>
        <dbReference type="ChEBI" id="CHEBI:57287"/>
        <dbReference type="ChEBI" id="CHEBI:57384"/>
        <dbReference type="ChEBI" id="CHEBI:64479"/>
        <dbReference type="ChEBI" id="CHEBI:78449"/>
        <dbReference type="EC" id="2.3.1.39"/>
    </reaction>
</comment>
<evidence type="ECO:0000256" key="1">
    <source>
        <dbReference type="ARBA" id="ARBA00022679"/>
    </source>
</evidence>
<evidence type="ECO:0000256" key="3">
    <source>
        <dbReference type="ARBA" id="ARBA00048462"/>
    </source>
</evidence>
<dbReference type="SUPFAM" id="SSF55048">
    <property type="entry name" value="Probable ACP-binding domain of malonyl-CoA ACP transacylase"/>
    <property type="match status" value="1"/>
</dbReference>
<dbReference type="Pfam" id="PF00698">
    <property type="entry name" value="Acyl_transf_1"/>
    <property type="match status" value="1"/>
</dbReference>